<reference evidence="1 2" key="1">
    <citation type="submission" date="2014-04" db="EMBL/GenBank/DDBJ databases">
        <authorList>
            <consortium name="DOE Joint Genome Institute"/>
            <person name="Kuo A."/>
            <person name="Zuccaro A."/>
            <person name="Kohler A."/>
            <person name="Nagy L.G."/>
            <person name="Floudas D."/>
            <person name="Copeland A."/>
            <person name="Barry K.W."/>
            <person name="Cichocki N."/>
            <person name="Veneault-Fourrey C."/>
            <person name="LaButti K."/>
            <person name="Lindquist E.A."/>
            <person name="Lipzen A."/>
            <person name="Lundell T."/>
            <person name="Morin E."/>
            <person name="Murat C."/>
            <person name="Sun H."/>
            <person name="Tunlid A."/>
            <person name="Henrissat B."/>
            <person name="Grigoriev I.V."/>
            <person name="Hibbett D.S."/>
            <person name="Martin F."/>
            <person name="Nordberg H.P."/>
            <person name="Cantor M.N."/>
            <person name="Hua S.X."/>
        </authorList>
    </citation>
    <scope>NUCLEOTIDE SEQUENCE [LARGE SCALE GENOMIC DNA]</scope>
    <source>
        <strain evidence="1 2">MAFF 305830</strain>
    </source>
</reference>
<keyword evidence="2" id="KW-1185">Reference proteome</keyword>
<dbReference type="AlphaFoldDB" id="A0A0C3BLK9"/>
<accession>A0A0C3BLK9</accession>
<feature type="non-terminal residue" evidence="1">
    <location>
        <position position="1"/>
    </location>
</feature>
<proteinExistence type="predicted"/>
<gene>
    <name evidence="1" type="ORF">M408DRAFT_33032</name>
</gene>
<sequence>KAPSAKYTFDSERDAPEAELCRQPNGELSKECIVIHMNSKRLFEAMQVRICHGRPTWSVSRYQSD</sequence>
<dbReference type="EMBL" id="KN824280">
    <property type="protein sequence ID" value="KIM32356.1"/>
    <property type="molecule type" value="Genomic_DNA"/>
</dbReference>
<dbReference type="HOGENOM" id="CLU_2856097_0_0_1"/>
<dbReference type="Proteomes" id="UP000054097">
    <property type="component" value="Unassembled WGS sequence"/>
</dbReference>
<organism evidence="1 2">
    <name type="scientific">Serendipita vermifera MAFF 305830</name>
    <dbReference type="NCBI Taxonomy" id="933852"/>
    <lineage>
        <taxon>Eukaryota</taxon>
        <taxon>Fungi</taxon>
        <taxon>Dikarya</taxon>
        <taxon>Basidiomycota</taxon>
        <taxon>Agaricomycotina</taxon>
        <taxon>Agaricomycetes</taxon>
        <taxon>Sebacinales</taxon>
        <taxon>Serendipitaceae</taxon>
        <taxon>Serendipita</taxon>
    </lineage>
</organism>
<protein>
    <submittedName>
        <fullName evidence="1">Uncharacterized protein</fullName>
    </submittedName>
</protein>
<name>A0A0C3BLK9_SERVB</name>
<dbReference type="OrthoDB" id="5277092at2759"/>
<evidence type="ECO:0000313" key="1">
    <source>
        <dbReference type="EMBL" id="KIM32356.1"/>
    </source>
</evidence>
<feature type="non-terminal residue" evidence="1">
    <location>
        <position position="65"/>
    </location>
</feature>
<evidence type="ECO:0000313" key="2">
    <source>
        <dbReference type="Proteomes" id="UP000054097"/>
    </source>
</evidence>
<reference evidence="2" key="2">
    <citation type="submission" date="2015-01" db="EMBL/GenBank/DDBJ databases">
        <title>Evolutionary Origins and Diversification of the Mycorrhizal Mutualists.</title>
        <authorList>
            <consortium name="DOE Joint Genome Institute"/>
            <consortium name="Mycorrhizal Genomics Consortium"/>
            <person name="Kohler A."/>
            <person name="Kuo A."/>
            <person name="Nagy L.G."/>
            <person name="Floudas D."/>
            <person name="Copeland A."/>
            <person name="Barry K.W."/>
            <person name="Cichocki N."/>
            <person name="Veneault-Fourrey C."/>
            <person name="LaButti K."/>
            <person name="Lindquist E.A."/>
            <person name="Lipzen A."/>
            <person name="Lundell T."/>
            <person name="Morin E."/>
            <person name="Murat C."/>
            <person name="Riley R."/>
            <person name="Ohm R."/>
            <person name="Sun H."/>
            <person name="Tunlid A."/>
            <person name="Henrissat B."/>
            <person name="Grigoriev I.V."/>
            <person name="Hibbett D.S."/>
            <person name="Martin F."/>
        </authorList>
    </citation>
    <scope>NUCLEOTIDE SEQUENCE [LARGE SCALE GENOMIC DNA]</scope>
    <source>
        <strain evidence="2">MAFF 305830</strain>
    </source>
</reference>